<dbReference type="InterPro" id="IPR055975">
    <property type="entry name" value="DUF7553"/>
</dbReference>
<gene>
    <name evidence="2" type="ORF">GS429_06395</name>
</gene>
<organism evidence="2 3">
    <name type="scientific">Natronorubrum halalkaliphilum</name>
    <dbReference type="NCBI Taxonomy" id="2691917"/>
    <lineage>
        <taxon>Archaea</taxon>
        <taxon>Methanobacteriati</taxon>
        <taxon>Methanobacteriota</taxon>
        <taxon>Stenosarchaea group</taxon>
        <taxon>Halobacteria</taxon>
        <taxon>Halobacteriales</taxon>
        <taxon>Natrialbaceae</taxon>
        <taxon>Natronorubrum</taxon>
    </lineage>
</organism>
<dbReference type="Pfam" id="PF24430">
    <property type="entry name" value="DUF7553"/>
    <property type="match status" value="1"/>
</dbReference>
<dbReference type="AlphaFoldDB" id="A0A6B0VM96"/>
<comment type="caution">
    <text evidence="2">The sequence shown here is derived from an EMBL/GenBank/DDBJ whole genome shotgun (WGS) entry which is preliminary data.</text>
</comment>
<sequence>MKSQLDSITAGVFEEQDGHLTQSDPGPKIDRIAEITEKLDGLAQKASGETADYILAARNHCLEYLEERDGDEQSRDAGPE</sequence>
<evidence type="ECO:0000313" key="2">
    <source>
        <dbReference type="EMBL" id="MXV61699.1"/>
    </source>
</evidence>
<evidence type="ECO:0000313" key="3">
    <source>
        <dbReference type="Proteomes" id="UP000434101"/>
    </source>
</evidence>
<feature type="region of interest" description="Disordered" evidence="1">
    <location>
        <begin position="1"/>
        <end position="27"/>
    </location>
</feature>
<name>A0A6B0VM96_9EURY</name>
<evidence type="ECO:0000256" key="1">
    <source>
        <dbReference type="SAM" id="MobiDB-lite"/>
    </source>
</evidence>
<protein>
    <submittedName>
        <fullName evidence="2">Uncharacterized protein</fullName>
    </submittedName>
</protein>
<dbReference type="EMBL" id="WUYX01000023">
    <property type="protein sequence ID" value="MXV61699.1"/>
    <property type="molecule type" value="Genomic_DNA"/>
</dbReference>
<accession>A0A6B0VM96</accession>
<proteinExistence type="predicted"/>
<keyword evidence="3" id="KW-1185">Reference proteome</keyword>
<reference evidence="2 3" key="1">
    <citation type="submission" date="2020-01" db="EMBL/GenBank/DDBJ databases">
        <title>Natronorubrum sp. JWXQ-INN 674 isolated from Inner Mongolia Autonomous Region of China.</title>
        <authorList>
            <person name="Xue Q."/>
        </authorList>
    </citation>
    <scope>NUCLEOTIDE SEQUENCE [LARGE SCALE GENOMIC DNA]</scope>
    <source>
        <strain evidence="2 3">JWXQ-INN-674</strain>
    </source>
</reference>
<dbReference type="Proteomes" id="UP000434101">
    <property type="component" value="Unassembled WGS sequence"/>
</dbReference>